<dbReference type="RefSeq" id="WP_183304257.1">
    <property type="nucleotide sequence ID" value="NZ_JACIFD010000003.1"/>
</dbReference>
<name>A0A840DPE3_9MICO</name>
<dbReference type="EMBL" id="JACIFD010000003">
    <property type="protein sequence ID" value="MBB4071056.1"/>
    <property type="molecule type" value="Genomic_DNA"/>
</dbReference>
<proteinExistence type="predicted"/>
<dbReference type="AlphaFoldDB" id="A0A840DPE3"/>
<comment type="caution">
    <text evidence="1">The sequence shown here is derived from an EMBL/GenBank/DDBJ whole genome shotgun (WGS) entry which is preliminary data.</text>
</comment>
<dbReference type="Proteomes" id="UP000571183">
    <property type="component" value="Unassembled WGS sequence"/>
</dbReference>
<gene>
    <name evidence="1" type="ORF">F5897_000344</name>
</gene>
<sequence>MTHQAHRNQSGTKIVIAGSTPAVLQAALSLAQVNLAVELWVDHAAHAAHTAWPLTAAADPEKALAKLYQAAAEVVHSKALQSVDVAPGKTYFWQPGGLIQLPEPQLAGITAAALAPQMQQLLGWPASIRAYCDRLLPVLNIGKVKSLAALVTKRQGATAAVLPELVNRARTGQALAELKTAAVVPHLNEGLTKTGSLSGAIAWLAADRPALSYPQQGAVAARDAVLRALQYYGVTVQFGQAPADAYDTAALLRLAAGEETEYAAGAPTADDAALHGTAETAPAPAAGASAPAVLAAPVPPVTAAAVGSSVLATLADTLAVQPGDEIVLPLTAAGEVIALRDKQRPAPADTRVVHARVLHPAEVAALHQAELYQALPAAAENNGQVAVLSLHYADTQPGSGAEVLRQAAAQLGAAVVTEIQAFVLADPQWQHAAVQELHEMQLALKPLRRKLLGFEA</sequence>
<keyword evidence="2" id="KW-1185">Reference proteome</keyword>
<protein>
    <submittedName>
        <fullName evidence="1">Uncharacterized protein</fullName>
    </submittedName>
</protein>
<accession>A0A840DPE3</accession>
<evidence type="ECO:0000313" key="1">
    <source>
        <dbReference type="EMBL" id="MBB4071056.1"/>
    </source>
</evidence>
<reference evidence="1" key="1">
    <citation type="submission" date="2020-08" db="EMBL/GenBank/DDBJ databases">
        <title>Sequencing the genomes of 1000 actinobacteria strains.</title>
        <authorList>
            <person name="Klenk H.-P."/>
        </authorList>
    </citation>
    <scope>NUCLEOTIDE SEQUENCE [LARGE SCALE GENOMIC DNA]</scope>
    <source>
        <strain evidence="1">DSM 27064</strain>
    </source>
</reference>
<organism evidence="1 2">
    <name type="scientific">Canibacter oris</name>
    <dbReference type="NCBI Taxonomy" id="1365628"/>
    <lineage>
        <taxon>Bacteria</taxon>
        <taxon>Bacillati</taxon>
        <taxon>Actinomycetota</taxon>
        <taxon>Actinomycetes</taxon>
        <taxon>Micrococcales</taxon>
        <taxon>Microbacteriaceae</taxon>
        <taxon>Canibacter</taxon>
    </lineage>
</organism>
<evidence type="ECO:0000313" key="2">
    <source>
        <dbReference type="Proteomes" id="UP000571183"/>
    </source>
</evidence>